<dbReference type="AlphaFoldDB" id="A0A6M0CTR4"/>
<evidence type="ECO:0000256" key="3">
    <source>
        <dbReference type="ARBA" id="ARBA00022982"/>
    </source>
</evidence>
<dbReference type="SUPFAM" id="SSF49503">
    <property type="entry name" value="Cupredoxins"/>
    <property type="match status" value="1"/>
</dbReference>
<dbReference type="RefSeq" id="WP_164031405.1">
    <property type="nucleotide sequence ID" value="NZ_JAABOQ010000003.1"/>
</dbReference>
<comment type="caution">
    <text evidence="7">The sequence shown here is derived from an EMBL/GenBank/DDBJ whole genome shotgun (WGS) entry which is preliminary data.</text>
</comment>
<dbReference type="GO" id="GO:0005507">
    <property type="term" value="F:copper ion binding"/>
    <property type="evidence" value="ECO:0007669"/>
    <property type="project" value="InterPro"/>
</dbReference>
<gene>
    <name evidence="7" type="ORF">GWK10_08155</name>
</gene>
<organism evidence="7 8">
    <name type="scientific">Spongiivirga citrea</name>
    <dbReference type="NCBI Taxonomy" id="1481457"/>
    <lineage>
        <taxon>Bacteria</taxon>
        <taxon>Pseudomonadati</taxon>
        <taxon>Bacteroidota</taxon>
        <taxon>Flavobacteriia</taxon>
        <taxon>Flavobacteriales</taxon>
        <taxon>Flavobacteriaceae</taxon>
        <taxon>Spongiivirga</taxon>
    </lineage>
</organism>
<name>A0A6M0CTR4_9FLAO</name>
<keyword evidence="3" id="KW-0249">Electron transport</keyword>
<dbReference type="InterPro" id="IPR028871">
    <property type="entry name" value="BlueCu_1_BS"/>
</dbReference>
<dbReference type="PROSITE" id="PS00196">
    <property type="entry name" value="COPPER_BLUE"/>
    <property type="match status" value="1"/>
</dbReference>
<evidence type="ECO:0000313" key="8">
    <source>
        <dbReference type="Proteomes" id="UP000474296"/>
    </source>
</evidence>
<dbReference type="InterPro" id="IPR000923">
    <property type="entry name" value="BlueCu_1"/>
</dbReference>
<dbReference type="InterPro" id="IPR050845">
    <property type="entry name" value="Cu-binding_ET"/>
</dbReference>
<dbReference type="PROSITE" id="PS51257">
    <property type="entry name" value="PROKAR_LIPOPROTEIN"/>
    <property type="match status" value="1"/>
</dbReference>
<keyword evidence="4" id="KW-0186">Copper</keyword>
<evidence type="ECO:0000256" key="4">
    <source>
        <dbReference type="ARBA" id="ARBA00023008"/>
    </source>
</evidence>
<dbReference type="Gene3D" id="2.60.40.420">
    <property type="entry name" value="Cupredoxins - blue copper proteins"/>
    <property type="match status" value="1"/>
</dbReference>
<dbReference type="GO" id="GO:0009055">
    <property type="term" value="F:electron transfer activity"/>
    <property type="evidence" value="ECO:0007669"/>
    <property type="project" value="InterPro"/>
</dbReference>
<evidence type="ECO:0000256" key="2">
    <source>
        <dbReference type="ARBA" id="ARBA00022723"/>
    </source>
</evidence>
<dbReference type="InterPro" id="IPR014068">
    <property type="entry name" value="Azurin"/>
</dbReference>
<reference evidence="7 8" key="1">
    <citation type="submission" date="2020-01" db="EMBL/GenBank/DDBJ databases">
        <title>Spongiivirga citrea KCTC 32990T.</title>
        <authorList>
            <person name="Wang G."/>
        </authorList>
    </citation>
    <scope>NUCLEOTIDE SEQUENCE [LARGE SCALE GENOMIC DNA]</scope>
    <source>
        <strain evidence="7 8">KCTC 32990</strain>
    </source>
</reference>
<dbReference type="CDD" id="cd13922">
    <property type="entry name" value="Azurin"/>
    <property type="match status" value="1"/>
</dbReference>
<keyword evidence="2" id="KW-0479">Metal-binding</keyword>
<dbReference type="PANTHER" id="PTHR38439">
    <property type="entry name" value="AURACYANIN-B"/>
    <property type="match status" value="1"/>
</dbReference>
<evidence type="ECO:0000259" key="6">
    <source>
        <dbReference type="Pfam" id="PF00127"/>
    </source>
</evidence>
<sequence length="169" mass="18424">MKTVVKVAYMLVLSIALVSCGGKEKKEDKPKIQLKGQSSSSESEDPNTAVISITGNDLMRFNKTEIKVKAGQKVKLTLTHVGKMDINIMGHNFVLLKQGTNLQKYVSNAVEFKDNGYIPDGDETIAHTKMLGGGQNDTIEFDAPAPGSYDFICSFPGHLALMKGKFIVE</sequence>
<evidence type="ECO:0000256" key="1">
    <source>
        <dbReference type="ARBA" id="ARBA00022448"/>
    </source>
</evidence>
<feature type="domain" description="Blue (type 1) copper" evidence="6">
    <location>
        <begin position="51"/>
        <end position="169"/>
    </location>
</feature>
<dbReference type="PANTHER" id="PTHR38439:SF2">
    <property type="entry name" value="OUTER MEMBRANE PROTEIN H.8"/>
    <property type="match status" value="1"/>
</dbReference>
<protein>
    <submittedName>
        <fullName evidence="7">Azurin</fullName>
    </submittedName>
</protein>
<feature type="region of interest" description="Disordered" evidence="5">
    <location>
        <begin position="28"/>
        <end position="48"/>
    </location>
</feature>
<proteinExistence type="predicted"/>
<dbReference type="EMBL" id="JAABOQ010000003">
    <property type="protein sequence ID" value="NER17180.1"/>
    <property type="molecule type" value="Genomic_DNA"/>
</dbReference>
<dbReference type="InterPro" id="IPR008972">
    <property type="entry name" value="Cupredoxin"/>
</dbReference>
<evidence type="ECO:0000313" key="7">
    <source>
        <dbReference type="EMBL" id="NER17180.1"/>
    </source>
</evidence>
<keyword evidence="8" id="KW-1185">Reference proteome</keyword>
<dbReference type="Proteomes" id="UP000474296">
    <property type="component" value="Unassembled WGS sequence"/>
</dbReference>
<keyword evidence="1" id="KW-0813">Transport</keyword>
<dbReference type="Pfam" id="PF00127">
    <property type="entry name" value="Copper-bind"/>
    <property type="match status" value="1"/>
</dbReference>
<evidence type="ECO:0000256" key="5">
    <source>
        <dbReference type="SAM" id="MobiDB-lite"/>
    </source>
</evidence>
<accession>A0A6M0CTR4</accession>